<reference evidence="1" key="1">
    <citation type="submission" date="2022-07" db="EMBL/GenBank/DDBJ databases">
        <title>Chromosome-level genome of Muraenolepis orangiensis.</title>
        <authorList>
            <person name="Kim J."/>
        </authorList>
    </citation>
    <scope>NUCLEOTIDE SEQUENCE</scope>
    <source>
        <strain evidence="1">KU_S4_2022</strain>
        <tissue evidence="1">Muscle</tissue>
    </source>
</reference>
<dbReference type="Proteomes" id="UP001148018">
    <property type="component" value="Unassembled WGS sequence"/>
</dbReference>
<proteinExistence type="predicted"/>
<gene>
    <name evidence="1" type="ORF">NHX12_006557</name>
</gene>
<evidence type="ECO:0000313" key="1">
    <source>
        <dbReference type="EMBL" id="KAJ3594226.1"/>
    </source>
</evidence>
<keyword evidence="2" id="KW-1185">Reference proteome</keyword>
<organism evidence="1 2">
    <name type="scientific">Muraenolepis orangiensis</name>
    <name type="common">Patagonian moray cod</name>
    <dbReference type="NCBI Taxonomy" id="630683"/>
    <lineage>
        <taxon>Eukaryota</taxon>
        <taxon>Metazoa</taxon>
        <taxon>Chordata</taxon>
        <taxon>Craniata</taxon>
        <taxon>Vertebrata</taxon>
        <taxon>Euteleostomi</taxon>
        <taxon>Actinopterygii</taxon>
        <taxon>Neopterygii</taxon>
        <taxon>Teleostei</taxon>
        <taxon>Neoteleostei</taxon>
        <taxon>Acanthomorphata</taxon>
        <taxon>Zeiogadaria</taxon>
        <taxon>Gadariae</taxon>
        <taxon>Gadiformes</taxon>
        <taxon>Muraenolepidoidei</taxon>
        <taxon>Muraenolepididae</taxon>
        <taxon>Muraenolepis</taxon>
    </lineage>
</organism>
<evidence type="ECO:0000313" key="2">
    <source>
        <dbReference type="Proteomes" id="UP001148018"/>
    </source>
</evidence>
<protein>
    <submittedName>
        <fullName evidence="1">Uncharacterized protein</fullName>
    </submittedName>
</protein>
<dbReference type="AlphaFoldDB" id="A0A9Q0DV23"/>
<dbReference type="EMBL" id="JANIIK010000112">
    <property type="protein sequence ID" value="KAJ3594226.1"/>
    <property type="molecule type" value="Genomic_DNA"/>
</dbReference>
<comment type="caution">
    <text evidence="1">The sequence shown here is derived from an EMBL/GenBank/DDBJ whole genome shotgun (WGS) entry which is preliminary data.</text>
</comment>
<sequence>MAEMTAAVKNAGYLTTLQAAVLLLQAEIDLTGGLKLGLWLESQTPVWLLAAGSSCPIHWAEAIQMAHRHMDRWTWREKETWNHTDG</sequence>
<name>A0A9Q0DV23_9TELE</name>
<accession>A0A9Q0DV23</accession>